<dbReference type="InterPro" id="IPR006262">
    <property type="entry name" value="Cyt_deam_tetra"/>
</dbReference>
<evidence type="ECO:0000256" key="9">
    <source>
        <dbReference type="ARBA" id="ARBA00032005"/>
    </source>
</evidence>
<evidence type="ECO:0000256" key="6">
    <source>
        <dbReference type="ARBA" id="ARBA00022723"/>
    </source>
</evidence>
<dbReference type="PROSITE" id="PS51747">
    <property type="entry name" value="CYT_DCMP_DEAMINASES_2"/>
    <property type="match status" value="1"/>
</dbReference>
<evidence type="ECO:0000256" key="4">
    <source>
        <dbReference type="ARBA" id="ARBA00012783"/>
    </source>
</evidence>
<keyword evidence="7 15" id="KW-0378">Hydrolase</keyword>
<dbReference type="GO" id="GO:0008270">
    <property type="term" value="F:zinc ion binding"/>
    <property type="evidence" value="ECO:0007669"/>
    <property type="project" value="UniProtKB-UniRule"/>
</dbReference>
<feature type="active site" description="Proton donor" evidence="12">
    <location>
        <position position="55"/>
    </location>
</feature>
<dbReference type="GO" id="GO:0042802">
    <property type="term" value="F:identical protein binding"/>
    <property type="evidence" value="ECO:0007669"/>
    <property type="project" value="UniProtKB-ARBA"/>
</dbReference>
<dbReference type="InterPro" id="IPR016193">
    <property type="entry name" value="Cytidine_deaminase-like"/>
</dbReference>
<dbReference type="Proteomes" id="UP000254792">
    <property type="component" value="Chromosome"/>
</dbReference>
<evidence type="ECO:0000256" key="5">
    <source>
        <dbReference type="ARBA" id="ARBA00018266"/>
    </source>
</evidence>
<comment type="catalytic activity">
    <reaction evidence="11 15">
        <text>cytidine + H2O + H(+) = uridine + NH4(+)</text>
        <dbReference type="Rhea" id="RHEA:16069"/>
        <dbReference type="ChEBI" id="CHEBI:15377"/>
        <dbReference type="ChEBI" id="CHEBI:15378"/>
        <dbReference type="ChEBI" id="CHEBI:16704"/>
        <dbReference type="ChEBI" id="CHEBI:17562"/>
        <dbReference type="ChEBI" id="CHEBI:28938"/>
        <dbReference type="EC" id="3.5.4.5"/>
    </reaction>
</comment>
<evidence type="ECO:0000256" key="13">
    <source>
        <dbReference type="PIRSR" id="PIRSR606262-2"/>
    </source>
</evidence>
<evidence type="ECO:0000256" key="3">
    <source>
        <dbReference type="ARBA" id="ARBA00006576"/>
    </source>
</evidence>
<dbReference type="NCBIfam" id="NF004064">
    <property type="entry name" value="PRK05578.1"/>
    <property type="match status" value="1"/>
</dbReference>
<evidence type="ECO:0000256" key="12">
    <source>
        <dbReference type="PIRSR" id="PIRSR606262-1"/>
    </source>
</evidence>
<evidence type="ECO:0000256" key="14">
    <source>
        <dbReference type="PIRSR" id="PIRSR606262-3"/>
    </source>
</evidence>
<feature type="binding site" evidence="13">
    <location>
        <begin position="42"/>
        <end position="48"/>
    </location>
    <ligand>
        <name>substrate</name>
    </ligand>
</feature>
<keyword evidence="18" id="KW-1185">Reference proteome</keyword>
<evidence type="ECO:0000313" key="18">
    <source>
        <dbReference type="Proteomes" id="UP000254792"/>
    </source>
</evidence>
<evidence type="ECO:0000256" key="11">
    <source>
        <dbReference type="ARBA" id="ARBA00049558"/>
    </source>
</evidence>
<dbReference type="CDD" id="cd01283">
    <property type="entry name" value="cytidine_deaminase"/>
    <property type="match status" value="1"/>
</dbReference>
<feature type="binding site" evidence="14">
    <location>
        <position position="88"/>
    </location>
    <ligand>
        <name>Zn(2+)</name>
        <dbReference type="ChEBI" id="CHEBI:29105"/>
        <note>catalytic</note>
    </ligand>
</feature>
<evidence type="ECO:0000256" key="7">
    <source>
        <dbReference type="ARBA" id="ARBA00022801"/>
    </source>
</evidence>
<feature type="binding site" evidence="14">
    <location>
        <position position="91"/>
    </location>
    <ligand>
        <name>Zn(2+)</name>
        <dbReference type="ChEBI" id="CHEBI:29105"/>
        <note>catalytic</note>
    </ligand>
</feature>
<organism evidence="17 18">
    <name type="scientific">Spiroplasma alleghenense</name>
    <dbReference type="NCBI Taxonomy" id="216931"/>
    <lineage>
        <taxon>Bacteria</taxon>
        <taxon>Bacillati</taxon>
        <taxon>Mycoplasmatota</taxon>
        <taxon>Mollicutes</taxon>
        <taxon>Entomoplasmatales</taxon>
        <taxon>Spiroplasmataceae</taxon>
        <taxon>Spiroplasma</taxon>
    </lineage>
</organism>
<evidence type="ECO:0000256" key="1">
    <source>
        <dbReference type="ARBA" id="ARBA00001947"/>
    </source>
</evidence>
<dbReference type="Gene3D" id="3.40.140.10">
    <property type="entry name" value="Cytidine Deaminase, domain 2"/>
    <property type="match status" value="1"/>
</dbReference>
<feature type="domain" description="CMP/dCMP-type deaminase" evidence="16">
    <location>
        <begin position="1"/>
        <end position="130"/>
    </location>
</feature>
<dbReference type="OrthoDB" id="9795347at2"/>
<dbReference type="PANTHER" id="PTHR11644">
    <property type="entry name" value="CYTIDINE DEAMINASE"/>
    <property type="match status" value="1"/>
</dbReference>
<comment type="function">
    <text evidence="2 15">This enzyme scavenges exogenous and endogenous cytidine and 2'-deoxycytidine for UMP synthesis.</text>
</comment>
<dbReference type="GO" id="GO:0055086">
    <property type="term" value="P:nucleobase-containing small molecule metabolic process"/>
    <property type="evidence" value="ECO:0007669"/>
    <property type="project" value="UniProtKB-ARBA"/>
</dbReference>
<reference evidence="17 18" key="1">
    <citation type="submission" date="2018-07" db="EMBL/GenBank/DDBJ databases">
        <title>Complete genome sequence of Spiroplasma alleghenense PLHS-1 (ATCC 51752).</title>
        <authorList>
            <person name="Chou L."/>
            <person name="Lee T.-Y."/>
            <person name="Tsai Y.-M."/>
            <person name="Kuo C.-H."/>
        </authorList>
    </citation>
    <scope>NUCLEOTIDE SEQUENCE [LARGE SCALE GENOMIC DNA]</scope>
    <source>
        <strain evidence="17 18">PLHS-1</strain>
    </source>
</reference>
<keyword evidence="8 14" id="KW-0862">Zinc</keyword>
<sequence length="133" mass="14965">MSKEITFKKLKNLLKNSYVPYSKFPVSCIVKMKNGQEIFGVNVENASYPAGICAERVALPQIFALGLNEKEIEKISIMTSSTGFGSPCGICRQFISEIIDNNVVIEMFNINKHLGDFKIDDFLPFQFSSEELK</sequence>
<keyword evidence="6 14" id="KW-0479">Metal-binding</keyword>
<evidence type="ECO:0000256" key="15">
    <source>
        <dbReference type="RuleBase" id="RU364006"/>
    </source>
</evidence>
<comment type="similarity">
    <text evidence="3 15">Belongs to the cytidine and deoxycytidylate deaminase family.</text>
</comment>
<dbReference type="InterPro" id="IPR050202">
    <property type="entry name" value="Cyt/Deoxycyt_deaminase"/>
</dbReference>
<dbReference type="EMBL" id="CP031376">
    <property type="protein sequence ID" value="AXK51101.1"/>
    <property type="molecule type" value="Genomic_DNA"/>
</dbReference>
<dbReference type="SUPFAM" id="SSF53927">
    <property type="entry name" value="Cytidine deaminase-like"/>
    <property type="match status" value="1"/>
</dbReference>
<accession>A0A345Z3C2</accession>
<dbReference type="GO" id="GO:0004126">
    <property type="term" value="F:cytidine deaminase activity"/>
    <property type="evidence" value="ECO:0007669"/>
    <property type="project" value="UniProtKB-UniRule"/>
</dbReference>
<protein>
    <recommendedName>
        <fullName evidence="5 15">Cytidine deaminase</fullName>
        <ecNumber evidence="4 15">3.5.4.5</ecNumber>
    </recommendedName>
    <alternativeName>
        <fullName evidence="9 15">Cytidine aminohydrolase</fullName>
    </alternativeName>
</protein>
<dbReference type="RefSeq" id="WP_115558012.1">
    <property type="nucleotide sequence ID" value="NZ_CP031376.1"/>
</dbReference>
<evidence type="ECO:0000256" key="8">
    <source>
        <dbReference type="ARBA" id="ARBA00022833"/>
    </source>
</evidence>
<dbReference type="PANTHER" id="PTHR11644:SF2">
    <property type="entry name" value="CYTIDINE DEAMINASE"/>
    <property type="match status" value="1"/>
</dbReference>
<comment type="cofactor">
    <cofactor evidence="1 14 15">
        <name>Zn(2+)</name>
        <dbReference type="ChEBI" id="CHEBI:29105"/>
    </cofactor>
</comment>
<evidence type="ECO:0000256" key="10">
    <source>
        <dbReference type="ARBA" id="ARBA00049252"/>
    </source>
</evidence>
<gene>
    <name evidence="17" type="primary">cdd</name>
    <name evidence="17" type="ORF">SALLE_v1c04270</name>
</gene>
<evidence type="ECO:0000313" key="17">
    <source>
        <dbReference type="EMBL" id="AXK51101.1"/>
    </source>
</evidence>
<dbReference type="KEGG" id="salx:SALLE_v1c04270"/>
<dbReference type="InterPro" id="IPR016192">
    <property type="entry name" value="APOBEC/CMP_deaminase_Zn-bd"/>
</dbReference>
<comment type="catalytic activity">
    <reaction evidence="10 15">
        <text>2'-deoxycytidine + H2O + H(+) = 2'-deoxyuridine + NH4(+)</text>
        <dbReference type="Rhea" id="RHEA:13433"/>
        <dbReference type="ChEBI" id="CHEBI:15377"/>
        <dbReference type="ChEBI" id="CHEBI:15378"/>
        <dbReference type="ChEBI" id="CHEBI:15698"/>
        <dbReference type="ChEBI" id="CHEBI:16450"/>
        <dbReference type="ChEBI" id="CHEBI:28938"/>
        <dbReference type="EC" id="3.5.4.5"/>
    </reaction>
</comment>
<evidence type="ECO:0000256" key="2">
    <source>
        <dbReference type="ARBA" id="ARBA00003949"/>
    </source>
</evidence>
<dbReference type="EC" id="3.5.4.5" evidence="4 15"/>
<dbReference type="PROSITE" id="PS00903">
    <property type="entry name" value="CYT_DCMP_DEAMINASES_1"/>
    <property type="match status" value="1"/>
</dbReference>
<dbReference type="GO" id="GO:0072527">
    <property type="term" value="P:pyrimidine-containing compound metabolic process"/>
    <property type="evidence" value="ECO:0007669"/>
    <property type="project" value="UniProtKB-ARBA"/>
</dbReference>
<evidence type="ECO:0000259" key="16">
    <source>
        <dbReference type="PROSITE" id="PS51747"/>
    </source>
</evidence>
<proteinExistence type="inferred from homology"/>
<dbReference type="InterPro" id="IPR002125">
    <property type="entry name" value="CMP_dCMP_dom"/>
</dbReference>
<feature type="binding site" evidence="14">
    <location>
        <position position="53"/>
    </location>
    <ligand>
        <name>Zn(2+)</name>
        <dbReference type="ChEBI" id="CHEBI:29105"/>
        <note>catalytic</note>
    </ligand>
</feature>
<dbReference type="GO" id="GO:0005829">
    <property type="term" value="C:cytosol"/>
    <property type="evidence" value="ECO:0007669"/>
    <property type="project" value="TreeGrafter"/>
</dbReference>
<dbReference type="Pfam" id="PF00383">
    <property type="entry name" value="dCMP_cyt_deam_1"/>
    <property type="match status" value="1"/>
</dbReference>
<dbReference type="AlphaFoldDB" id="A0A345Z3C2"/>
<dbReference type="NCBIfam" id="TIGR01354">
    <property type="entry name" value="cyt_deam_tetra"/>
    <property type="match status" value="1"/>
</dbReference>
<name>A0A345Z3C2_9MOLU</name>